<keyword evidence="2" id="KW-1185">Reference proteome</keyword>
<gene>
    <name evidence="1" type="ORF">Tcan_14404</name>
</gene>
<protein>
    <submittedName>
        <fullName evidence="1">Uncharacterized protein</fullName>
    </submittedName>
</protein>
<organism evidence="1 2">
    <name type="scientific">Toxocara canis</name>
    <name type="common">Canine roundworm</name>
    <dbReference type="NCBI Taxonomy" id="6265"/>
    <lineage>
        <taxon>Eukaryota</taxon>
        <taxon>Metazoa</taxon>
        <taxon>Ecdysozoa</taxon>
        <taxon>Nematoda</taxon>
        <taxon>Chromadorea</taxon>
        <taxon>Rhabditida</taxon>
        <taxon>Spirurina</taxon>
        <taxon>Ascaridomorpha</taxon>
        <taxon>Ascaridoidea</taxon>
        <taxon>Toxocaridae</taxon>
        <taxon>Toxocara</taxon>
    </lineage>
</organism>
<dbReference type="AlphaFoldDB" id="A0A0B2VPZ0"/>
<proteinExistence type="predicted"/>
<name>A0A0B2VPZ0_TOXCA</name>
<accession>A0A0B2VPZ0</accession>
<dbReference type="Proteomes" id="UP000031036">
    <property type="component" value="Unassembled WGS sequence"/>
</dbReference>
<dbReference type="EMBL" id="JPKZ01001174">
    <property type="protein sequence ID" value="KHN83643.1"/>
    <property type="molecule type" value="Genomic_DNA"/>
</dbReference>
<sequence>MEQDLKQCEKSNKIAVTLEGSKKNLHLFFMKESKMTLMSKHVFNSVQLSRVQKRLHLLALSPSVSHFPITLCSKALLRTAQQPSYKPVISQRIE</sequence>
<evidence type="ECO:0000313" key="1">
    <source>
        <dbReference type="EMBL" id="KHN83643.1"/>
    </source>
</evidence>
<comment type="caution">
    <text evidence="1">The sequence shown here is derived from an EMBL/GenBank/DDBJ whole genome shotgun (WGS) entry which is preliminary data.</text>
</comment>
<reference evidence="1 2" key="1">
    <citation type="submission" date="2014-11" db="EMBL/GenBank/DDBJ databases">
        <title>Genetic blueprint of the zoonotic pathogen Toxocara canis.</title>
        <authorList>
            <person name="Zhu X.-Q."/>
            <person name="Korhonen P.K."/>
            <person name="Cai H."/>
            <person name="Young N.D."/>
            <person name="Nejsum P."/>
            <person name="von Samson-Himmelstjerna G."/>
            <person name="Boag P.R."/>
            <person name="Tan P."/>
            <person name="Li Q."/>
            <person name="Min J."/>
            <person name="Yang Y."/>
            <person name="Wang X."/>
            <person name="Fang X."/>
            <person name="Hall R.S."/>
            <person name="Hofmann A."/>
            <person name="Sternberg P.W."/>
            <person name="Jex A.R."/>
            <person name="Gasser R.B."/>
        </authorList>
    </citation>
    <scope>NUCLEOTIDE SEQUENCE [LARGE SCALE GENOMIC DNA]</scope>
    <source>
        <strain evidence="1">PN_DK_2014</strain>
    </source>
</reference>
<evidence type="ECO:0000313" key="2">
    <source>
        <dbReference type="Proteomes" id="UP000031036"/>
    </source>
</evidence>